<dbReference type="OrthoDB" id="404923at2"/>
<evidence type="ECO:0000313" key="4">
    <source>
        <dbReference type="Proteomes" id="UP000290243"/>
    </source>
</evidence>
<keyword evidence="2" id="KW-0732">Signal</keyword>
<sequence>MKKNNKKIIFSLISSASVASLAISCSIDDEKPVEKPSFPEKDKKPENPNNEGIELKLSRENEKAFITNGMVTRDFSLTLDYSSKTKPLFFNESSDEKIVDAIIEWNIILKDEKKTKLTVKGESIKAKTSFVESSKELKLFLFSPVPAIGNDENGNPVEIESYSIKNIEIKKDDLVEKINLDKELVSEQSLDYSFPKVKDVIKKDNKFYIEFDKSIEGLSFSSMLIAIENISAKKLPDENYSIKVLNRKNSDIKNILEISLVNIDQNIESVRLGKLYVKNSDRVYIYKFSTLTPGNENKFDDINITLKTKKDSDIENIPIFENPNIDKDITDEPEKPAVYKSVVIPNSRIESEAFITQNKVIREFNFELPKEQKPEFIKNNDASEKIKVKLEFKVGIKGMEEKTTIISKEINSFIKYSTSDKKIIIKTNSPIPTLAIDSEESKEIISYEVSKILILNGDKTEEISLQNVTHDEVKDYKSPIVKDVINQGSKIYVEFDKDISSMKLAGVLVSIKELTPTIMNDSEYTIKVVKRNRSDIKNIVEISLNKELSDLETARIGFLYLKNEDRIYSYQFNTFLGSNNNKWKDVFFDTKEAKQGVDLKEERQPEEAFVANTSVLRDFNYEKVLEEKPTYLENANTPTNKFIELNWKVKVKGSNEEILTTSDKIDSEFKYDSETKKLIVKFISPIPVEASRGSEKLEIVEYKLESIKIFNSKTESSSSNIITFETPFVSNKNLDYSLPKFLDVINHEKAFYASFDKDLSDFTFASRLNKNPILGPLGFMPLEDDQYEIKKVNRKGTIIKNIIKLSPSENISDDVKSIGLITIYIKNADRIYQYFIDTRNANNGSKIQELVIQLEK</sequence>
<gene>
    <name evidence="3" type="ORF">NCTC10168_00347</name>
</gene>
<name>A0A449B4A5_9BACT</name>
<dbReference type="EMBL" id="LR215037">
    <property type="protein sequence ID" value="VEU75427.1"/>
    <property type="molecule type" value="Genomic_DNA"/>
</dbReference>
<feature type="chain" id="PRO_5019392792" description="Lipoprotein" evidence="2">
    <location>
        <begin position="23"/>
        <end position="856"/>
    </location>
</feature>
<evidence type="ECO:0000256" key="1">
    <source>
        <dbReference type="SAM" id="MobiDB-lite"/>
    </source>
</evidence>
<dbReference type="Proteomes" id="UP000290243">
    <property type="component" value="Chromosome"/>
</dbReference>
<dbReference type="RefSeq" id="WP_129646505.1">
    <property type="nucleotide sequence ID" value="NZ_LR215037.1"/>
</dbReference>
<dbReference type="PROSITE" id="PS51257">
    <property type="entry name" value="PROKAR_LIPOPROTEIN"/>
    <property type="match status" value="1"/>
</dbReference>
<evidence type="ECO:0000256" key="2">
    <source>
        <dbReference type="SAM" id="SignalP"/>
    </source>
</evidence>
<proteinExistence type="predicted"/>
<accession>A0A449B4A5</accession>
<feature type="compositionally biased region" description="Basic and acidic residues" evidence="1">
    <location>
        <begin position="30"/>
        <end position="46"/>
    </location>
</feature>
<evidence type="ECO:0000313" key="3">
    <source>
        <dbReference type="EMBL" id="VEU75427.1"/>
    </source>
</evidence>
<evidence type="ECO:0008006" key="5">
    <source>
        <dbReference type="Google" id="ProtNLM"/>
    </source>
</evidence>
<dbReference type="KEGG" id="mmau:NCTC10168_00347"/>
<reference evidence="3 4" key="1">
    <citation type="submission" date="2019-01" db="EMBL/GenBank/DDBJ databases">
        <authorList>
            <consortium name="Pathogen Informatics"/>
        </authorList>
    </citation>
    <scope>NUCLEOTIDE SEQUENCE [LARGE SCALE GENOMIC DNA]</scope>
    <source>
        <strain evidence="3 4">NCTC10168</strain>
    </source>
</reference>
<feature type="signal peptide" evidence="2">
    <location>
        <begin position="1"/>
        <end position="22"/>
    </location>
</feature>
<organism evidence="3 4">
    <name type="scientific">Mycoplasmopsis maculosa</name>
    <dbReference type="NCBI Taxonomy" id="114885"/>
    <lineage>
        <taxon>Bacteria</taxon>
        <taxon>Bacillati</taxon>
        <taxon>Mycoplasmatota</taxon>
        <taxon>Mycoplasmoidales</taxon>
        <taxon>Metamycoplasmataceae</taxon>
        <taxon>Mycoplasmopsis</taxon>
    </lineage>
</organism>
<feature type="region of interest" description="Disordered" evidence="1">
    <location>
        <begin position="30"/>
        <end position="53"/>
    </location>
</feature>
<protein>
    <recommendedName>
        <fullName evidence="5">Lipoprotein</fullName>
    </recommendedName>
</protein>
<dbReference type="AlphaFoldDB" id="A0A449B4A5"/>
<keyword evidence="4" id="KW-1185">Reference proteome</keyword>